<feature type="signal peptide" evidence="1">
    <location>
        <begin position="1"/>
        <end position="26"/>
    </location>
</feature>
<feature type="chain" id="PRO_5039359640" evidence="1">
    <location>
        <begin position="27"/>
        <end position="55"/>
    </location>
</feature>
<evidence type="ECO:0000256" key="1">
    <source>
        <dbReference type="SAM" id="SignalP"/>
    </source>
</evidence>
<dbReference type="EMBL" id="DVFZ01000052">
    <property type="protein sequence ID" value="HIQ82535.1"/>
    <property type="molecule type" value="Genomic_DNA"/>
</dbReference>
<keyword evidence="1" id="KW-0732">Signal</keyword>
<dbReference type="Proteomes" id="UP000824260">
    <property type="component" value="Unassembled WGS sequence"/>
</dbReference>
<reference evidence="2" key="2">
    <citation type="journal article" date="2021" name="PeerJ">
        <title>Extensive microbial diversity within the chicken gut microbiome revealed by metagenomics and culture.</title>
        <authorList>
            <person name="Gilroy R."/>
            <person name="Ravi A."/>
            <person name="Getino M."/>
            <person name="Pursley I."/>
            <person name="Horton D.L."/>
            <person name="Alikhan N.F."/>
            <person name="Baker D."/>
            <person name="Gharbi K."/>
            <person name="Hall N."/>
            <person name="Watson M."/>
            <person name="Adriaenssens E.M."/>
            <person name="Foster-Nyarko E."/>
            <person name="Jarju S."/>
            <person name="Secka A."/>
            <person name="Antonio M."/>
            <person name="Oren A."/>
            <person name="Chaudhuri R.R."/>
            <person name="La Ragione R."/>
            <person name="Hildebrand F."/>
            <person name="Pallen M.J."/>
        </authorList>
    </citation>
    <scope>NUCLEOTIDE SEQUENCE</scope>
    <source>
        <strain evidence="2">ChiSjej6B24-2974</strain>
    </source>
</reference>
<name>A0A9D1CXI4_9FIRM</name>
<gene>
    <name evidence="2" type="ORF">IAA52_05475</name>
</gene>
<evidence type="ECO:0000313" key="3">
    <source>
        <dbReference type="Proteomes" id="UP000824260"/>
    </source>
</evidence>
<comment type="caution">
    <text evidence="2">The sequence shown here is derived from an EMBL/GenBank/DDBJ whole genome shotgun (WGS) entry which is preliminary data.</text>
</comment>
<proteinExistence type="predicted"/>
<evidence type="ECO:0000313" key="2">
    <source>
        <dbReference type="EMBL" id="HIQ82535.1"/>
    </source>
</evidence>
<protein>
    <submittedName>
        <fullName evidence="2">Uncharacterized protein</fullName>
    </submittedName>
</protein>
<organism evidence="2 3">
    <name type="scientific">Candidatus Pullichristensenella stercorigallinarum</name>
    <dbReference type="NCBI Taxonomy" id="2840909"/>
    <lineage>
        <taxon>Bacteria</taxon>
        <taxon>Bacillati</taxon>
        <taxon>Bacillota</taxon>
        <taxon>Clostridia</taxon>
        <taxon>Candidatus Pullichristensenella</taxon>
    </lineage>
</organism>
<dbReference type="AlphaFoldDB" id="A0A9D1CXI4"/>
<accession>A0A9D1CXI4</accession>
<reference evidence="2" key="1">
    <citation type="submission" date="2020-10" db="EMBL/GenBank/DDBJ databases">
        <authorList>
            <person name="Gilroy R."/>
        </authorList>
    </citation>
    <scope>NUCLEOTIDE SEQUENCE</scope>
    <source>
        <strain evidence="2">ChiSjej6B24-2974</strain>
    </source>
</reference>
<sequence length="55" mass="5847">MKRVGTIAAAAVLCAALALFFGGALARYACPLNDNAYDFSLTWAGEAMPEGWTYD</sequence>